<keyword evidence="1" id="KW-0732">Signal</keyword>
<sequence>MKHFFPIFLLAASLVASVPASAQISIDEVNAEQQSVTFQDKLKSTPVDVDYFNLARYKAERAAIRKERNYLEFGGGLQGSLTSYNDPWISVSGGDNSIALVGTFNLRHVFKKNLFSIETKFSAKLGYNRMKVETQRVGPDGKPMVDESGNKIMDSEGVWFKNQDELLIWVNPAFEMAKNWSYGSIIQFRSQFVNGYKSRSEQEKKHLKSKFMTPGYLDISLGITYKSPQKKFPITVNMSPLALNATFAESDWIRMRQVEKDSEGKEIEIKPAYPYGIEDPDKTSKYEGGSSIEIGFDRTFGKTGYLRYRTTIFSFYGWITDIGQRNKISDYSKYLAAFEQWNSGDKNIKDKPRLPIHPTVRWENTIDIKATKYLSTTLSFQLYYNRAQNVDVQTRTLLSVGLTYTFKNK</sequence>
<feature type="signal peptide" evidence="1">
    <location>
        <begin position="1"/>
        <end position="22"/>
    </location>
</feature>
<keyword evidence="3" id="KW-1185">Reference proteome</keyword>
<proteinExistence type="predicted"/>
<evidence type="ECO:0000256" key="1">
    <source>
        <dbReference type="SAM" id="SignalP"/>
    </source>
</evidence>
<accession>A0A1H4AKY8</accession>
<gene>
    <name evidence="2" type="ORF">SAMN05444145_10345</name>
</gene>
<dbReference type="InterPro" id="IPR021428">
    <property type="entry name" value="DUF3078"/>
</dbReference>
<evidence type="ECO:0008006" key="4">
    <source>
        <dbReference type="Google" id="ProtNLM"/>
    </source>
</evidence>
<dbReference type="AlphaFoldDB" id="A0A1H4AKY8"/>
<dbReference type="RefSeq" id="WP_010261263.1">
    <property type="nucleotide sequence ID" value="NZ_CAEG01000010.1"/>
</dbReference>
<evidence type="ECO:0000313" key="3">
    <source>
        <dbReference type="Proteomes" id="UP000183253"/>
    </source>
</evidence>
<reference evidence="2 3" key="1">
    <citation type="submission" date="2016-10" db="EMBL/GenBank/DDBJ databases">
        <authorList>
            <person name="de Groot N.N."/>
        </authorList>
    </citation>
    <scope>NUCLEOTIDE SEQUENCE [LARGE SCALE GENOMIC DNA]</scope>
    <source>
        <strain evidence="2 3">DSM 25383</strain>
    </source>
</reference>
<dbReference type="Proteomes" id="UP000183253">
    <property type="component" value="Unassembled WGS sequence"/>
</dbReference>
<dbReference type="OrthoDB" id="1495718at2"/>
<dbReference type="Pfam" id="PF11276">
    <property type="entry name" value="DUF3078"/>
    <property type="match status" value="1"/>
</dbReference>
<dbReference type="STRING" id="1033731.SAMN05444145_10345"/>
<feature type="chain" id="PRO_5010201757" description="DUF3078 domain-containing protein" evidence="1">
    <location>
        <begin position="23"/>
        <end position="409"/>
    </location>
</feature>
<name>A0A1H4AKY8_9BACT</name>
<protein>
    <recommendedName>
        <fullName evidence="4">DUF3078 domain-containing protein</fullName>
    </recommendedName>
</protein>
<evidence type="ECO:0000313" key="2">
    <source>
        <dbReference type="EMBL" id="SEA36447.1"/>
    </source>
</evidence>
<organism evidence="2 3">
    <name type="scientific">Alistipes timonensis JC136</name>
    <dbReference type="NCBI Taxonomy" id="1033731"/>
    <lineage>
        <taxon>Bacteria</taxon>
        <taxon>Pseudomonadati</taxon>
        <taxon>Bacteroidota</taxon>
        <taxon>Bacteroidia</taxon>
        <taxon>Bacteroidales</taxon>
        <taxon>Rikenellaceae</taxon>
        <taxon>Alistipes</taxon>
    </lineage>
</organism>
<dbReference type="EMBL" id="FNRI01000003">
    <property type="protein sequence ID" value="SEA36447.1"/>
    <property type="molecule type" value="Genomic_DNA"/>
</dbReference>